<dbReference type="AlphaFoldDB" id="A0A172TK36"/>
<evidence type="ECO:0000313" key="2">
    <source>
        <dbReference type="EMBL" id="ANE47411.1"/>
    </source>
</evidence>
<accession>A0A172TK36</accession>
<organism evidence="2 3">
    <name type="scientific">Paenibacillus swuensis</name>
    <dbReference type="NCBI Taxonomy" id="1178515"/>
    <lineage>
        <taxon>Bacteria</taxon>
        <taxon>Bacillati</taxon>
        <taxon>Bacillota</taxon>
        <taxon>Bacilli</taxon>
        <taxon>Bacillales</taxon>
        <taxon>Paenibacillaceae</taxon>
        <taxon>Paenibacillus</taxon>
    </lineage>
</organism>
<dbReference type="STRING" id="1178515.SY83_15290"/>
<dbReference type="KEGG" id="pswu:SY83_15290"/>
<dbReference type="PANTHER" id="PTHR13355">
    <property type="entry name" value="GLUCOSAMINE 6-PHOSPHATE N-ACETYLTRANSFERASE"/>
    <property type="match status" value="1"/>
</dbReference>
<dbReference type="Proteomes" id="UP000076927">
    <property type="component" value="Chromosome"/>
</dbReference>
<dbReference type="Pfam" id="PF13673">
    <property type="entry name" value="Acetyltransf_10"/>
    <property type="match status" value="1"/>
</dbReference>
<dbReference type="PANTHER" id="PTHR13355:SF11">
    <property type="entry name" value="GLUCOSAMINE 6-PHOSPHATE N-ACETYLTRANSFERASE"/>
    <property type="match status" value="1"/>
</dbReference>
<gene>
    <name evidence="2" type="ORF">SY83_15290</name>
</gene>
<keyword evidence="3" id="KW-1185">Reference proteome</keyword>
<dbReference type="SUPFAM" id="SSF55729">
    <property type="entry name" value="Acyl-CoA N-acyltransferases (Nat)"/>
    <property type="match status" value="1"/>
</dbReference>
<reference evidence="2 3" key="1">
    <citation type="submission" date="2015-01" db="EMBL/GenBank/DDBJ databases">
        <title>Paenibacillus swuensis/DY6/whole genome sequencing.</title>
        <authorList>
            <person name="Kim M.K."/>
            <person name="Srinivasan S."/>
            <person name="Lee J.-J."/>
        </authorList>
    </citation>
    <scope>NUCLEOTIDE SEQUENCE [LARGE SCALE GENOMIC DNA]</scope>
    <source>
        <strain evidence="2 3">DY6</strain>
    </source>
</reference>
<sequence length="146" mass="16554">MNTIFAETQAQLNDCLYVRTEVFVKEQEVPMDLEVDEFDVFPLNCNHVLIKDGEQPIGAARLRGYEGGAAKYQRIAVLKEYRGKGIGNLLLESMEQRAQQEGYRSAVLDAQVQAIPFYEKAGFHVVSEETFLDAGIPHVRMKKIFI</sequence>
<dbReference type="CDD" id="cd04301">
    <property type="entry name" value="NAT_SF"/>
    <property type="match status" value="1"/>
</dbReference>
<evidence type="ECO:0000259" key="1">
    <source>
        <dbReference type="PROSITE" id="PS51186"/>
    </source>
</evidence>
<dbReference type="GO" id="GO:0004343">
    <property type="term" value="F:glucosamine 6-phosphate N-acetyltransferase activity"/>
    <property type="evidence" value="ECO:0007669"/>
    <property type="project" value="TreeGrafter"/>
</dbReference>
<dbReference type="InterPro" id="IPR039143">
    <property type="entry name" value="GNPNAT1-like"/>
</dbReference>
<dbReference type="InterPro" id="IPR016181">
    <property type="entry name" value="Acyl_CoA_acyltransferase"/>
</dbReference>
<dbReference type="EMBL" id="CP011388">
    <property type="protein sequence ID" value="ANE47411.1"/>
    <property type="molecule type" value="Genomic_DNA"/>
</dbReference>
<name>A0A172TK36_9BACL</name>
<dbReference type="InterPro" id="IPR000182">
    <property type="entry name" value="GNAT_dom"/>
</dbReference>
<dbReference type="PATRIC" id="fig|1178515.4.peg.3072"/>
<feature type="domain" description="N-acetyltransferase" evidence="1">
    <location>
        <begin position="2"/>
        <end position="146"/>
    </location>
</feature>
<evidence type="ECO:0000313" key="3">
    <source>
        <dbReference type="Proteomes" id="UP000076927"/>
    </source>
</evidence>
<protein>
    <recommendedName>
        <fullName evidence="1">N-acetyltransferase domain-containing protein</fullName>
    </recommendedName>
</protein>
<dbReference type="RefSeq" id="WP_068608040.1">
    <property type="nucleotide sequence ID" value="NZ_CP011388.1"/>
</dbReference>
<dbReference type="Gene3D" id="3.40.630.30">
    <property type="match status" value="1"/>
</dbReference>
<dbReference type="PROSITE" id="PS51186">
    <property type="entry name" value="GNAT"/>
    <property type="match status" value="1"/>
</dbReference>
<proteinExistence type="predicted"/>